<accession>G6EFC5</accession>
<dbReference type="EMBL" id="AGFM01000048">
    <property type="protein sequence ID" value="EHJ59970.1"/>
    <property type="molecule type" value="Genomic_DNA"/>
</dbReference>
<comment type="caution">
    <text evidence="1">The sequence shown here is derived from an EMBL/GenBank/DDBJ whole genome shotgun (WGS) entry which is preliminary data.</text>
</comment>
<gene>
    <name evidence="1" type="ORF">NSU_3046</name>
</gene>
<organism evidence="1 2">
    <name type="scientific">Novosphingobium pentaromativorans US6-1</name>
    <dbReference type="NCBI Taxonomy" id="1088721"/>
    <lineage>
        <taxon>Bacteria</taxon>
        <taxon>Pseudomonadati</taxon>
        <taxon>Pseudomonadota</taxon>
        <taxon>Alphaproteobacteria</taxon>
        <taxon>Sphingomonadales</taxon>
        <taxon>Sphingomonadaceae</taxon>
        <taxon>Novosphingobium</taxon>
    </lineage>
</organism>
<reference evidence="1 2" key="1">
    <citation type="journal article" date="2012" name="J. Bacteriol.">
        <title>Genome sequence of benzo(a)pyrene-degrading bacterium Novosphingobium pentaromativorans US6-1.</title>
        <authorList>
            <person name="Luo Y.R."/>
            <person name="Kang S.G."/>
            <person name="Kim S.J."/>
            <person name="Kim M.R."/>
            <person name="Li N."/>
            <person name="Lee J.H."/>
            <person name="Kwon K.K."/>
        </authorList>
    </citation>
    <scope>NUCLEOTIDE SEQUENCE [LARGE SCALE GENOMIC DNA]</scope>
    <source>
        <strain evidence="1 2">US6-1</strain>
    </source>
</reference>
<evidence type="ECO:0000313" key="1">
    <source>
        <dbReference type="EMBL" id="EHJ59970.1"/>
    </source>
</evidence>
<protein>
    <submittedName>
        <fullName evidence="1">Uncharacterized protein</fullName>
    </submittedName>
</protein>
<dbReference type="PATRIC" id="fig|1088721.3.peg.3006"/>
<proteinExistence type="predicted"/>
<keyword evidence="2" id="KW-1185">Reference proteome</keyword>
<evidence type="ECO:0000313" key="2">
    <source>
        <dbReference type="Proteomes" id="UP000004030"/>
    </source>
</evidence>
<dbReference type="AlphaFoldDB" id="G6EFC5"/>
<sequence>MVDGSALATDRFTMLQDVFGAARRREISLFHHMPSEAIR</sequence>
<dbReference type="Proteomes" id="UP000004030">
    <property type="component" value="Unassembled WGS sequence"/>
</dbReference>
<name>G6EFC5_9SPHN</name>